<keyword evidence="2" id="KW-1185">Reference proteome</keyword>
<dbReference type="EMBL" id="JAEAOA010000206">
    <property type="protein sequence ID" value="KAK3596931.1"/>
    <property type="molecule type" value="Genomic_DNA"/>
</dbReference>
<sequence length="217" mass="24752">MDKLAAICYNSRDYWKMMASLKTLMEDTNLSQDVTVVVVSQLFGTVCECFRARGYLSNISGADDRSGRVDYAIKYLDVVSIYSGEPEAWQPHASDIVRTLGNLMPKTLPSANLLLAFSNHRNGIPDDTLVVTPRSESEGKMCSWTCVSFTEYKLYFRTPRAAFVAIMYSTASYTLQENFTSEDKIYLGRIIHDFTNLVESHFPFIFNQRETLHLRTF</sequence>
<reference evidence="1" key="1">
    <citation type="journal article" date="2021" name="Genome Biol. Evol.">
        <title>A High-Quality Reference Genome for a Parasitic Bivalve with Doubly Uniparental Inheritance (Bivalvia: Unionida).</title>
        <authorList>
            <person name="Smith C.H."/>
        </authorList>
    </citation>
    <scope>NUCLEOTIDE SEQUENCE</scope>
    <source>
        <strain evidence="1">CHS0354</strain>
    </source>
</reference>
<evidence type="ECO:0000313" key="2">
    <source>
        <dbReference type="Proteomes" id="UP001195483"/>
    </source>
</evidence>
<organism evidence="1 2">
    <name type="scientific">Potamilus streckersoni</name>
    <dbReference type="NCBI Taxonomy" id="2493646"/>
    <lineage>
        <taxon>Eukaryota</taxon>
        <taxon>Metazoa</taxon>
        <taxon>Spiralia</taxon>
        <taxon>Lophotrochozoa</taxon>
        <taxon>Mollusca</taxon>
        <taxon>Bivalvia</taxon>
        <taxon>Autobranchia</taxon>
        <taxon>Heteroconchia</taxon>
        <taxon>Palaeoheterodonta</taxon>
        <taxon>Unionida</taxon>
        <taxon>Unionoidea</taxon>
        <taxon>Unionidae</taxon>
        <taxon>Ambleminae</taxon>
        <taxon>Lampsilini</taxon>
        <taxon>Potamilus</taxon>
    </lineage>
</organism>
<protein>
    <submittedName>
        <fullName evidence="1">Uncharacterized protein</fullName>
    </submittedName>
</protein>
<reference evidence="1" key="2">
    <citation type="journal article" date="2021" name="Genome Biol. Evol.">
        <title>Developing a high-quality reference genome for a parasitic bivalve with doubly uniparental inheritance (Bivalvia: Unionida).</title>
        <authorList>
            <person name="Smith C.H."/>
        </authorList>
    </citation>
    <scope>NUCLEOTIDE SEQUENCE</scope>
    <source>
        <strain evidence="1">CHS0354</strain>
        <tissue evidence="1">Mantle</tissue>
    </source>
</reference>
<proteinExistence type="predicted"/>
<reference evidence="1" key="3">
    <citation type="submission" date="2023-05" db="EMBL/GenBank/DDBJ databases">
        <authorList>
            <person name="Smith C.H."/>
        </authorList>
    </citation>
    <scope>NUCLEOTIDE SEQUENCE</scope>
    <source>
        <strain evidence="1">CHS0354</strain>
        <tissue evidence="1">Mantle</tissue>
    </source>
</reference>
<gene>
    <name evidence="1" type="ORF">CHS0354_002496</name>
</gene>
<dbReference type="Proteomes" id="UP001195483">
    <property type="component" value="Unassembled WGS sequence"/>
</dbReference>
<comment type="caution">
    <text evidence="1">The sequence shown here is derived from an EMBL/GenBank/DDBJ whole genome shotgun (WGS) entry which is preliminary data.</text>
</comment>
<evidence type="ECO:0000313" key="1">
    <source>
        <dbReference type="EMBL" id="KAK3596931.1"/>
    </source>
</evidence>
<accession>A0AAE0SRP7</accession>
<name>A0AAE0SRP7_9BIVA</name>
<dbReference type="AlphaFoldDB" id="A0AAE0SRP7"/>